<feature type="transmembrane region" description="Helical" evidence="1">
    <location>
        <begin position="59"/>
        <end position="78"/>
    </location>
</feature>
<comment type="caution">
    <text evidence="3">The sequence shown here is derived from an EMBL/GenBank/DDBJ whole genome shotgun (WGS) entry which is preliminary data.</text>
</comment>
<dbReference type="GO" id="GO:0016491">
    <property type="term" value="F:oxidoreductase activity"/>
    <property type="evidence" value="ECO:0007669"/>
    <property type="project" value="InterPro"/>
</dbReference>
<accession>A0A520MT79</accession>
<keyword evidence="1" id="KW-0472">Membrane</keyword>
<keyword evidence="1" id="KW-1133">Transmembrane helix</keyword>
<dbReference type="AlphaFoldDB" id="A0A520MT79"/>
<feature type="transmembrane region" description="Helical" evidence="1">
    <location>
        <begin position="183"/>
        <end position="206"/>
    </location>
</feature>
<gene>
    <name evidence="3" type="ORF">EVA94_02675</name>
</gene>
<keyword evidence="1" id="KW-0812">Transmembrane</keyword>
<evidence type="ECO:0000313" key="4">
    <source>
        <dbReference type="Proteomes" id="UP000315498"/>
    </source>
</evidence>
<evidence type="ECO:0000259" key="2">
    <source>
        <dbReference type="Pfam" id="PF00487"/>
    </source>
</evidence>
<protein>
    <submittedName>
        <fullName evidence="3">Stearoyl-CoA 9-desaturase</fullName>
    </submittedName>
</protein>
<feature type="transmembrane region" description="Helical" evidence="1">
    <location>
        <begin position="35"/>
        <end position="53"/>
    </location>
</feature>
<evidence type="ECO:0000256" key="1">
    <source>
        <dbReference type="SAM" id="Phobius"/>
    </source>
</evidence>
<dbReference type="InterPro" id="IPR012171">
    <property type="entry name" value="Fatty_acid_desaturase"/>
</dbReference>
<sequence>MALGIEINSAVPEEFSFEKEKAVAKKYAQRFQWEMILIGIGQACIWLSLWPLVMYEIMPLWVGFIIASICACMAYLPSHEAQHGNYSRGNPKKRWLDSFVGNLTLVTLIYPYEILRVTHMKHHAYTNHDDKDPDFLTSNAKSIVELILVSLNGASTEYEKAKEIYSNDVAFQKGFEKGIKVGLAYRTILMMLVFVFPLQTLFLWWLPAKIGTIYTQIFFSYYPHIGTEVGRYKDTRFWQHWMPRYLNHSMQLHFVHHLHPNIGHYDEPKAIEELKPFLIAREVPGAEEIPDRVTYNPLVKI</sequence>
<dbReference type="PANTHER" id="PTHR32100">
    <property type="entry name" value="OMEGA-6 FATTY ACID DESATURASE, CHLOROPLASTIC"/>
    <property type="match status" value="1"/>
</dbReference>
<feature type="domain" description="Fatty acid desaturase" evidence="2">
    <location>
        <begin position="58"/>
        <end position="278"/>
    </location>
</feature>
<dbReference type="InterPro" id="IPR005804">
    <property type="entry name" value="FA_desaturase_dom"/>
</dbReference>
<name>A0A520MT79_9GAMM</name>
<dbReference type="Pfam" id="PF00487">
    <property type="entry name" value="FA_desaturase"/>
    <property type="match status" value="1"/>
</dbReference>
<organism evidence="3 4">
    <name type="scientific">SAR86 cluster bacterium</name>
    <dbReference type="NCBI Taxonomy" id="2030880"/>
    <lineage>
        <taxon>Bacteria</taxon>
        <taxon>Pseudomonadati</taxon>
        <taxon>Pseudomonadota</taxon>
        <taxon>Gammaproteobacteria</taxon>
        <taxon>SAR86 cluster</taxon>
    </lineage>
</organism>
<reference evidence="3 4" key="1">
    <citation type="submission" date="2019-02" db="EMBL/GenBank/DDBJ databases">
        <title>Prokaryotic population dynamics and viral predation in marine succession experiment using metagenomics: the confinement effect.</title>
        <authorList>
            <person name="Haro-Moreno J.M."/>
            <person name="Rodriguez-Valera F."/>
            <person name="Lopez-Perez M."/>
        </authorList>
    </citation>
    <scope>NUCLEOTIDE SEQUENCE [LARGE SCALE GENOMIC DNA]</scope>
    <source>
        <strain evidence="3">MED-G161</strain>
    </source>
</reference>
<dbReference type="EMBL" id="SHBG01000020">
    <property type="protein sequence ID" value="RZO24406.1"/>
    <property type="molecule type" value="Genomic_DNA"/>
</dbReference>
<dbReference type="GO" id="GO:0006629">
    <property type="term" value="P:lipid metabolic process"/>
    <property type="evidence" value="ECO:0007669"/>
    <property type="project" value="InterPro"/>
</dbReference>
<proteinExistence type="predicted"/>
<dbReference type="Proteomes" id="UP000315498">
    <property type="component" value="Unassembled WGS sequence"/>
</dbReference>
<evidence type="ECO:0000313" key="3">
    <source>
        <dbReference type="EMBL" id="RZO24406.1"/>
    </source>
</evidence>